<organism evidence="14 15">
    <name type="scientific">Biomphalaria glabrata</name>
    <name type="common">Bloodfluke planorb</name>
    <name type="synonym">Freshwater snail</name>
    <dbReference type="NCBI Taxonomy" id="6526"/>
    <lineage>
        <taxon>Eukaryota</taxon>
        <taxon>Metazoa</taxon>
        <taxon>Spiralia</taxon>
        <taxon>Lophotrochozoa</taxon>
        <taxon>Mollusca</taxon>
        <taxon>Gastropoda</taxon>
        <taxon>Heterobranchia</taxon>
        <taxon>Euthyneura</taxon>
        <taxon>Panpulmonata</taxon>
        <taxon>Hygrophila</taxon>
        <taxon>Lymnaeoidea</taxon>
        <taxon>Planorbidae</taxon>
        <taxon>Biomphalaria</taxon>
    </lineage>
</organism>
<evidence type="ECO:0000256" key="2">
    <source>
        <dbReference type="ARBA" id="ARBA00022692"/>
    </source>
</evidence>
<accession>A0A9W2ZYQ9</accession>
<keyword evidence="7 12" id="KW-1133">Transmembrane helix</keyword>
<evidence type="ECO:0000256" key="6">
    <source>
        <dbReference type="ARBA" id="ARBA00022842"/>
    </source>
</evidence>
<dbReference type="PANTHER" id="PTHR10751">
    <property type="entry name" value="GUANYLATE BINDING PROTEIN"/>
    <property type="match status" value="1"/>
</dbReference>
<dbReference type="GO" id="GO:0005525">
    <property type="term" value="F:GTP binding"/>
    <property type="evidence" value="ECO:0007669"/>
    <property type="project" value="UniProtKB-KW"/>
</dbReference>
<name>A0A9W2ZYQ9_BIOGL</name>
<dbReference type="Proteomes" id="UP001165740">
    <property type="component" value="Chromosome 3"/>
</dbReference>
<dbReference type="InterPro" id="IPR036543">
    <property type="entry name" value="Guanylate-bd_C_sf"/>
</dbReference>
<dbReference type="FunFam" id="3.40.50.300:FF:003207">
    <property type="entry name" value="ATLastiN (Endoplasmic reticulum GTPase) related"/>
    <property type="match status" value="1"/>
</dbReference>
<dbReference type="CDD" id="cd01851">
    <property type="entry name" value="GBP"/>
    <property type="match status" value="1"/>
</dbReference>
<dbReference type="Pfam" id="PF02263">
    <property type="entry name" value="GBP"/>
    <property type="match status" value="1"/>
</dbReference>
<comment type="subcellular location">
    <subcellularLocation>
        <location evidence="1">Endoplasmic reticulum membrane</location>
        <topology evidence="1">Multi-pass membrane protein</topology>
    </subcellularLocation>
</comment>
<evidence type="ECO:0000313" key="15">
    <source>
        <dbReference type="RefSeq" id="XP_055880104.1"/>
    </source>
</evidence>
<reference evidence="15" key="1">
    <citation type="submission" date="2025-08" db="UniProtKB">
        <authorList>
            <consortium name="RefSeq"/>
        </authorList>
    </citation>
    <scope>IDENTIFICATION</scope>
</reference>
<keyword evidence="8" id="KW-0342">GTP-binding</keyword>
<dbReference type="Gene3D" id="1.20.58.420">
    <property type="entry name" value="AHSP"/>
    <property type="match status" value="1"/>
</dbReference>
<protein>
    <submittedName>
        <fullName evidence="15">Atlastin-like isoform X1</fullName>
    </submittedName>
</protein>
<keyword evidence="5" id="KW-0256">Endoplasmic reticulum</keyword>
<evidence type="ECO:0000256" key="3">
    <source>
        <dbReference type="ARBA" id="ARBA00022741"/>
    </source>
</evidence>
<dbReference type="OMA" id="GFIHNIW"/>
<feature type="transmembrane region" description="Helical" evidence="12">
    <location>
        <begin position="488"/>
        <end position="508"/>
    </location>
</feature>
<keyword evidence="3" id="KW-0547">Nucleotide-binding</keyword>
<dbReference type="SUPFAM" id="SSF52540">
    <property type="entry name" value="P-loop containing nucleoside triphosphate hydrolases"/>
    <property type="match status" value="1"/>
</dbReference>
<evidence type="ECO:0000259" key="13">
    <source>
        <dbReference type="PROSITE" id="PS51715"/>
    </source>
</evidence>
<dbReference type="OrthoDB" id="7788754at2759"/>
<feature type="domain" description="GB1/RHD3-type G" evidence="13">
    <location>
        <begin position="73"/>
        <end position="324"/>
    </location>
</feature>
<evidence type="ECO:0000256" key="12">
    <source>
        <dbReference type="SAM" id="Phobius"/>
    </source>
</evidence>
<dbReference type="Gene3D" id="3.40.50.300">
    <property type="entry name" value="P-loop containing nucleotide triphosphate hydrolases"/>
    <property type="match status" value="1"/>
</dbReference>
<dbReference type="PROSITE" id="PS51715">
    <property type="entry name" value="G_GB1_RHD3"/>
    <property type="match status" value="1"/>
</dbReference>
<evidence type="ECO:0000313" key="14">
    <source>
        <dbReference type="Proteomes" id="UP001165740"/>
    </source>
</evidence>
<keyword evidence="14" id="KW-1185">Reference proteome</keyword>
<dbReference type="GO" id="GO:0003924">
    <property type="term" value="F:GTPase activity"/>
    <property type="evidence" value="ECO:0007669"/>
    <property type="project" value="InterPro"/>
</dbReference>
<proteinExistence type="inferred from homology"/>
<dbReference type="RefSeq" id="XP_055880104.1">
    <property type="nucleotide sequence ID" value="XM_056024129.1"/>
</dbReference>
<evidence type="ECO:0000256" key="11">
    <source>
        <dbReference type="PROSITE-ProRule" id="PRU01052"/>
    </source>
</evidence>
<keyword evidence="6" id="KW-0460">Magnesium</keyword>
<evidence type="ECO:0000256" key="7">
    <source>
        <dbReference type="ARBA" id="ARBA00022989"/>
    </source>
</evidence>
<evidence type="ECO:0000256" key="4">
    <source>
        <dbReference type="ARBA" id="ARBA00022801"/>
    </source>
</evidence>
<dbReference type="GeneID" id="106067016"/>
<evidence type="ECO:0000256" key="10">
    <source>
        <dbReference type="ARBA" id="ARBA00049117"/>
    </source>
</evidence>
<evidence type="ECO:0000256" key="8">
    <source>
        <dbReference type="ARBA" id="ARBA00023134"/>
    </source>
</evidence>
<dbReference type="FunFam" id="1.20.58.420:FF:000001">
    <property type="entry name" value="Atlastin-1 isoform 1"/>
    <property type="match status" value="1"/>
</dbReference>
<evidence type="ECO:0000256" key="5">
    <source>
        <dbReference type="ARBA" id="ARBA00022824"/>
    </source>
</evidence>
<evidence type="ECO:0000256" key="9">
    <source>
        <dbReference type="ARBA" id="ARBA00023136"/>
    </source>
</evidence>
<dbReference type="InterPro" id="IPR015894">
    <property type="entry name" value="Guanylate-bd_N"/>
</dbReference>
<keyword evidence="2 12" id="KW-0812">Transmembrane</keyword>
<comment type="catalytic activity">
    <reaction evidence="10">
        <text>GTP + H2O = GDP + phosphate + H(+)</text>
        <dbReference type="Rhea" id="RHEA:19669"/>
        <dbReference type="ChEBI" id="CHEBI:15377"/>
        <dbReference type="ChEBI" id="CHEBI:15378"/>
        <dbReference type="ChEBI" id="CHEBI:37565"/>
        <dbReference type="ChEBI" id="CHEBI:43474"/>
        <dbReference type="ChEBI" id="CHEBI:58189"/>
    </reaction>
    <physiologicalReaction direction="left-to-right" evidence="10">
        <dbReference type="Rhea" id="RHEA:19670"/>
    </physiologicalReaction>
</comment>
<keyword evidence="4" id="KW-0378">Hydrolase</keyword>
<dbReference type="AlphaFoldDB" id="A0A9W2ZYQ9"/>
<feature type="transmembrane region" description="Helical" evidence="12">
    <location>
        <begin position="464"/>
        <end position="482"/>
    </location>
</feature>
<keyword evidence="9 12" id="KW-0472">Membrane</keyword>
<comment type="similarity">
    <text evidence="11">Belongs to the TRAFAC class dynamin-like GTPase superfamily. GB1/RHD3 GTPase family.</text>
</comment>
<dbReference type="InterPro" id="IPR030386">
    <property type="entry name" value="G_GB1_RHD3_dom"/>
</dbReference>
<dbReference type="GO" id="GO:0005789">
    <property type="term" value="C:endoplasmic reticulum membrane"/>
    <property type="evidence" value="ECO:0007669"/>
    <property type="project" value="UniProtKB-SubCell"/>
</dbReference>
<dbReference type="SUPFAM" id="SSF48340">
    <property type="entry name" value="Interferon-induced guanylate-binding protein 1 (GBP1), C-terminal domain"/>
    <property type="match status" value="1"/>
</dbReference>
<evidence type="ECO:0000256" key="1">
    <source>
        <dbReference type="ARBA" id="ARBA00004477"/>
    </source>
</evidence>
<dbReference type="FunFam" id="3.40.50.300:FF:004169">
    <property type="entry name" value="Atlastin 3"/>
    <property type="match status" value="1"/>
</dbReference>
<dbReference type="InterPro" id="IPR027417">
    <property type="entry name" value="P-loop_NTPase"/>
</dbReference>
<gene>
    <name evidence="15" type="primary">LOC106067016</name>
</gene>
<sequence>MADASIRKMKTMSNNNVMYPPSRPGVSDKNMVSAKGLPLKGEPVQIVIATENHTFDLDEPALEKILLRKDVQDKMVAIVSVAGAFRKGKSFLLDFFLRYLSAGQHMTGEEDWLGDDNAPLEGFSWRGGSDRDTTGILMWSEPFFMTNKNGEEVVILLMDTQGAFDSESTVKDCATIFALSTMISSVQVFNLTQNIQEDDLQHLQLFTEYGRLALEANDNVSKPFQTLQFLVRDWSFPYEAPYGAAGGRQILEKRLKISDKQHPELQQIRKHISSCFDKISCFLLPHPGLKVATNPYFDGRLKEIEPEFLGQLQILTPLLLAKENIVVKEINGQKVRCKEMLEYFKAYMKIYQGEELPEPKSMLQATAEANNLAAVANVKSFYMKQMEDLCGGDKPYLSPEALRTQHNRLAEQSIDMFHATRKMGGPEFSLAYEEKLKEDLTEAFENFSRHNDSKNFFSATRTPSVLFTVIVVTYILSGFMGMCGLEMLANLINLVMIIFLVLLVAWLYTRYSGEHRSLSIAIDQLADLLWENILSQAYTKVTERGIQEVLRQQGLPSTKPASGKDKKRV</sequence>